<protein>
    <recommendedName>
        <fullName evidence="7">Ion transport domain-containing protein</fullName>
    </recommendedName>
</protein>
<feature type="transmembrane region" description="Helical" evidence="6">
    <location>
        <begin position="465"/>
        <end position="483"/>
    </location>
</feature>
<keyword evidence="3 6" id="KW-1133">Transmembrane helix</keyword>
<name>G0QP13_ICHMU</name>
<dbReference type="InterPro" id="IPR027359">
    <property type="entry name" value="Volt_channel_dom_sf"/>
</dbReference>
<feature type="transmembrane region" description="Helical" evidence="6">
    <location>
        <begin position="143"/>
        <end position="161"/>
    </location>
</feature>
<accession>G0QP13</accession>
<dbReference type="SUPFAM" id="SSF81324">
    <property type="entry name" value="Voltage-gated potassium channels"/>
    <property type="match status" value="2"/>
</dbReference>
<proteinExistence type="predicted"/>
<dbReference type="OMA" id="HWSAIFF"/>
<feature type="transmembrane region" description="Helical" evidence="6">
    <location>
        <begin position="431"/>
        <end position="453"/>
    </location>
</feature>
<dbReference type="Pfam" id="PF00520">
    <property type="entry name" value="Ion_trans"/>
    <property type="match status" value="2"/>
</dbReference>
<dbReference type="OrthoDB" id="416585at2759"/>
<dbReference type="GeneID" id="14909215"/>
<feature type="transmembrane region" description="Helical" evidence="6">
    <location>
        <begin position="60"/>
        <end position="84"/>
    </location>
</feature>
<feature type="transmembrane region" description="Helical" evidence="6">
    <location>
        <begin position="842"/>
        <end position="872"/>
    </location>
</feature>
<evidence type="ECO:0000256" key="6">
    <source>
        <dbReference type="SAM" id="Phobius"/>
    </source>
</evidence>
<keyword evidence="5" id="KW-0175">Coiled coil</keyword>
<dbReference type="InterPro" id="IPR005821">
    <property type="entry name" value="Ion_trans_dom"/>
</dbReference>
<organism evidence="8 9">
    <name type="scientific">Ichthyophthirius multifiliis</name>
    <name type="common">White spot disease agent</name>
    <name type="synonym">Ich</name>
    <dbReference type="NCBI Taxonomy" id="5932"/>
    <lineage>
        <taxon>Eukaryota</taxon>
        <taxon>Sar</taxon>
        <taxon>Alveolata</taxon>
        <taxon>Ciliophora</taxon>
        <taxon>Intramacronucleata</taxon>
        <taxon>Oligohymenophorea</taxon>
        <taxon>Hymenostomatida</taxon>
        <taxon>Ophryoglenina</taxon>
        <taxon>Ichthyophthirius</taxon>
    </lineage>
</organism>
<feature type="transmembrane region" description="Helical" evidence="6">
    <location>
        <begin position="651"/>
        <end position="673"/>
    </location>
</feature>
<dbReference type="GO" id="GO:0016020">
    <property type="term" value="C:membrane"/>
    <property type="evidence" value="ECO:0007669"/>
    <property type="project" value="UniProtKB-SubCell"/>
</dbReference>
<feature type="coiled-coil region" evidence="5">
    <location>
        <begin position="686"/>
        <end position="720"/>
    </location>
</feature>
<dbReference type="Gene3D" id="1.10.287.70">
    <property type="match status" value="2"/>
</dbReference>
<evidence type="ECO:0000313" key="8">
    <source>
        <dbReference type="EMBL" id="EGR33043.1"/>
    </source>
</evidence>
<dbReference type="RefSeq" id="XP_004037029.1">
    <property type="nucleotide sequence ID" value="XM_004036981.1"/>
</dbReference>
<evidence type="ECO:0000313" key="9">
    <source>
        <dbReference type="Proteomes" id="UP000008983"/>
    </source>
</evidence>
<evidence type="ECO:0000256" key="1">
    <source>
        <dbReference type="ARBA" id="ARBA00004141"/>
    </source>
</evidence>
<gene>
    <name evidence="8" type="ORF">IMG5_062980</name>
</gene>
<evidence type="ECO:0000256" key="2">
    <source>
        <dbReference type="ARBA" id="ARBA00022692"/>
    </source>
</evidence>
<dbReference type="Proteomes" id="UP000008983">
    <property type="component" value="Unassembled WGS sequence"/>
</dbReference>
<dbReference type="Gene3D" id="1.20.120.350">
    <property type="entry name" value="Voltage-gated potassium channels. Chain C"/>
    <property type="match status" value="1"/>
</dbReference>
<feature type="transmembrane region" description="Helical" evidence="6">
    <location>
        <begin position="199"/>
        <end position="221"/>
    </location>
</feature>
<dbReference type="AlphaFoldDB" id="G0QP13"/>
<feature type="transmembrane region" description="Helical" evidence="6">
    <location>
        <begin position="568"/>
        <end position="592"/>
    </location>
</feature>
<feature type="transmembrane region" description="Helical" evidence="6">
    <location>
        <begin position="283"/>
        <end position="307"/>
    </location>
</feature>
<reference evidence="8 9" key="1">
    <citation type="submission" date="2011-07" db="EMBL/GenBank/DDBJ databases">
        <authorList>
            <person name="Coyne R."/>
            <person name="Brami D."/>
            <person name="Johnson J."/>
            <person name="Hostetler J."/>
            <person name="Hannick L."/>
            <person name="Clark T."/>
            <person name="Cassidy-Hanley D."/>
            <person name="Inman J."/>
        </authorList>
    </citation>
    <scope>NUCLEOTIDE SEQUENCE [LARGE SCALE GENOMIC DNA]</scope>
    <source>
        <strain evidence="8 9">G5</strain>
    </source>
</reference>
<feature type="domain" description="Ion transport" evidence="7">
    <location>
        <begin position="68"/>
        <end position="312"/>
    </location>
</feature>
<dbReference type="EMBL" id="GL983517">
    <property type="protein sequence ID" value="EGR33043.1"/>
    <property type="molecule type" value="Genomic_DNA"/>
</dbReference>
<dbReference type="PANTHER" id="PTHR46726:SF1">
    <property type="entry name" value="TWO-PORE CALCIUM CHANNEL 3"/>
    <property type="match status" value="1"/>
</dbReference>
<dbReference type="InterPro" id="IPR011992">
    <property type="entry name" value="EF-hand-dom_pair"/>
</dbReference>
<dbReference type="PANTHER" id="PTHR46726">
    <property type="entry name" value="TWO PORE CHANNEL 3"/>
    <property type="match status" value="1"/>
</dbReference>
<dbReference type="eggNOG" id="KOG2301">
    <property type="taxonomic scope" value="Eukaryota"/>
</dbReference>
<keyword evidence="9" id="KW-1185">Reference proteome</keyword>
<dbReference type="SUPFAM" id="SSF47473">
    <property type="entry name" value="EF-hand"/>
    <property type="match status" value="1"/>
</dbReference>
<keyword evidence="4 6" id="KW-0472">Membrane</keyword>
<feature type="domain" description="Ion transport" evidence="7">
    <location>
        <begin position="431"/>
        <end position="682"/>
    </location>
</feature>
<evidence type="ECO:0000256" key="3">
    <source>
        <dbReference type="ARBA" id="ARBA00022989"/>
    </source>
</evidence>
<dbReference type="InParanoid" id="G0QP13"/>
<evidence type="ECO:0000256" key="4">
    <source>
        <dbReference type="ARBA" id="ARBA00023136"/>
    </source>
</evidence>
<evidence type="ECO:0000259" key="7">
    <source>
        <dbReference type="Pfam" id="PF00520"/>
    </source>
</evidence>
<sequence length="1099" mass="131818">MDGGQDIQMNKNKMKQLYQSLQDLDKNLRFQKAVRHLHDALNLRPVRNDIENSRYKFAVFIYYIQINFVWNYILFLLSLAYPLLSFFEPANQYDINNQKIYSYKISEILSLILFLVDITMEIIHNLHNYLQSFNYQFFSNKKLLWRFLFITILIIDFIYYYSKFTSLRFARYIRPFLVLFYSKELRRSFKSIIESIRQIFQLFLFLLFNTLIFSIIGWKFVGDLDGAFNYDPFQSNFDNVLTASNILYSLISFDGYPECIIPSICKYYIHILFKSLQAQSQIYIIYFIIYLILYLFIFIPIPVAVVFEAFRVNRRKTVIMDRIKQREALLACFISLDFQDKKTIDYNTFFLFMSAIYLHKKNYIRRIKSLYLHLDINDQKFISLDQFFNIIDIFESNDNFRIPMFRNNKYWGLFRKILNKKLHLKKYVKNYIFESLMFVVLAVNCTVLIISQFQNEQIYDDIDSFLGYFYIFEFVLKIVGFGIEKYFQDNWNCFDFAMIIVSLSSNILNEVFRFLKSAKSAKTTKLIKLSKLNRIFKVFHTIKNTKLFNCLAIGAETLNQVQLLLKKIIMCIPLVAKLIPIILMVFYLYAFWGMETFNTQTFEFKKGSPYQTQFFGDFNNFQNSLLVLFQVMVQSNWSLFTYDYAYKFDNLYISMMFFDTFDMIISLILLSLIKGIVWEVFTVVDNEIKQAEIIQQQIEIDEINSEMNKLQQQKKINYKNIQIVNGIIEYKKILKNMRNISHKNSFIYGEGQVQNSPNFNDQIFNKIKNSLDNLEKINAIGNLNRIMQIQIQNNQQDFKNKQLTEYNQNNQLLMKNSIVGPFVLLQKIKSNIYKIKNIKYEYLYYISIIVNIQIYIYIYLYILYIFIFLYIYSQNSQKIQQKKSLTNSISSIQNDYQEFIMQIDDPNILQKEQIYELKLKIKSISYLKKIQYIEMRKFIQTQIQREIDFTQEFLLSDDPNSVKLYCKQLNEDIIEDSNQESENEEYIKRVIELQKEKNQYGCEEQSINSNFVLKKALLKDSNMDIIKKLEINYFQDCYGTFFNIFHDVNATPILKYESFLKRKFSKICILGFWRQLVLYTLIQQQGISLFVKIRTLVFL</sequence>
<comment type="subcellular location">
    <subcellularLocation>
        <location evidence="1">Membrane</location>
        <topology evidence="1">Multi-pass membrane protein</topology>
    </subcellularLocation>
</comment>
<dbReference type="GO" id="GO:0005216">
    <property type="term" value="F:monoatomic ion channel activity"/>
    <property type="evidence" value="ECO:0007669"/>
    <property type="project" value="InterPro"/>
</dbReference>
<feature type="transmembrane region" description="Helical" evidence="6">
    <location>
        <begin position="105"/>
        <end position="123"/>
    </location>
</feature>
<evidence type="ECO:0000256" key="5">
    <source>
        <dbReference type="SAM" id="Coils"/>
    </source>
</evidence>
<keyword evidence="2 6" id="KW-0812">Transmembrane</keyword>